<protein>
    <submittedName>
        <fullName evidence="3">Transposase</fullName>
    </submittedName>
</protein>
<comment type="caution">
    <text evidence="3">The sequence shown here is derived from an EMBL/GenBank/DDBJ whole genome shotgun (WGS) entry which is preliminary data.</text>
</comment>
<feature type="region of interest" description="Disordered" evidence="1">
    <location>
        <begin position="688"/>
        <end position="736"/>
    </location>
</feature>
<dbReference type="Pfam" id="PF09299">
    <property type="entry name" value="Mu-transpos_C"/>
    <property type="match status" value="1"/>
</dbReference>
<evidence type="ECO:0000313" key="4">
    <source>
        <dbReference type="Proteomes" id="UP001231124"/>
    </source>
</evidence>
<dbReference type="SUPFAM" id="SSF53098">
    <property type="entry name" value="Ribonuclease H-like"/>
    <property type="match status" value="1"/>
</dbReference>
<dbReference type="PROSITE" id="PS50994">
    <property type="entry name" value="INTEGRASE"/>
    <property type="match status" value="1"/>
</dbReference>
<feature type="domain" description="Integrase catalytic" evidence="2">
    <location>
        <begin position="307"/>
        <end position="523"/>
    </location>
</feature>
<proteinExistence type="predicted"/>
<dbReference type="InterPro" id="IPR001584">
    <property type="entry name" value="Integrase_cat-core"/>
</dbReference>
<dbReference type="InterPro" id="IPR015378">
    <property type="entry name" value="Transposase-like_Mu_C"/>
</dbReference>
<dbReference type="Gene3D" id="3.30.420.10">
    <property type="entry name" value="Ribonuclease H-like superfamily/Ribonuclease H"/>
    <property type="match status" value="1"/>
</dbReference>
<name>A0ABU0HXJ0_9HYPH</name>
<sequence length="736" mass="80807">MSADAASTAAVPRRVIGPYDRVVMAGVEYRGGGSDEVGHTLVRTDASEAAEGFTHEAYHRARGVPGFRYDRGYYEPGKVKARHLAGVASLTHLAPWERSQILWRLEWVRAAMRDADAGEGSRSDEGLRAVVRRHRVRIAGLDCARLGSEAGSARNAPRRATAAARSKARAGRVLMIRQPPAPKALRTWIKRFEEGGCDPLALRKRTYRSGYRRAHFDPEVHLALQVVACRYATRTRPKIRRLHEDLLIAVAAINERRQGEGRPPVACPSLKALSKVIAGLSKFEVYAGRHGLEAARRRFQVVSYGPDVSRPFERIEIDEWTVDLQKLAVESGVWEHMAPQMREKVTRVRYALCAALDGASRCYVGLSLRPTACVENAMQALHMACVDKTPYARAVGAATPWDMYGGLEMVVTDTGASFVDENFQSGVLALGGEPYMPPTGLPHLRGMIERGFGSLRTRLAGRFTGQTHEHVVAKGNYDPLTDASLTVGEWAEVMVRHAVDHYHNWPHEALGGDTPRNRWVELNRTVGTTDAADRHTLREVFGIRLRRTVGGHGVRVMGLRYNAERLQTFFRAAGPVEVDVRVDPLDLGYVSAFIEGGWLTLRCHREAFDGVAVDAWLRASEDLRRRYADLARVSLPVALAAIRDIQAISDAAVVRAGIAALAPTSEALDRLDRQMGIAFELPPDPVAEVGADAGPGDPLLGGFATGGPVGDPDVPPGPPDRPTPPPPRRRFRMSDK</sequence>
<evidence type="ECO:0000313" key="3">
    <source>
        <dbReference type="EMBL" id="MDQ0447068.1"/>
    </source>
</evidence>
<organism evidence="3 4">
    <name type="scientific">Methylobacterium aerolatum</name>
    <dbReference type="NCBI Taxonomy" id="418708"/>
    <lineage>
        <taxon>Bacteria</taxon>
        <taxon>Pseudomonadati</taxon>
        <taxon>Pseudomonadota</taxon>
        <taxon>Alphaproteobacteria</taxon>
        <taxon>Hyphomicrobiales</taxon>
        <taxon>Methylobacteriaceae</taxon>
        <taxon>Methylobacterium</taxon>
    </lineage>
</organism>
<feature type="compositionally biased region" description="Pro residues" evidence="1">
    <location>
        <begin position="713"/>
        <end position="726"/>
    </location>
</feature>
<dbReference type="RefSeq" id="WP_238207682.1">
    <property type="nucleotide sequence ID" value="NZ_BPQE01000036.1"/>
</dbReference>
<evidence type="ECO:0000259" key="2">
    <source>
        <dbReference type="PROSITE" id="PS50994"/>
    </source>
</evidence>
<dbReference type="Proteomes" id="UP001231124">
    <property type="component" value="Unassembled WGS sequence"/>
</dbReference>
<keyword evidence="4" id="KW-1185">Reference proteome</keyword>
<reference evidence="3 4" key="1">
    <citation type="submission" date="2023-07" db="EMBL/GenBank/DDBJ databases">
        <title>Genomic Encyclopedia of Type Strains, Phase IV (KMG-IV): sequencing the most valuable type-strain genomes for metagenomic binning, comparative biology and taxonomic classification.</title>
        <authorList>
            <person name="Goeker M."/>
        </authorList>
    </citation>
    <scope>NUCLEOTIDE SEQUENCE [LARGE SCALE GENOMIC DNA]</scope>
    <source>
        <strain evidence="3 4">DSM 19013</strain>
    </source>
</reference>
<dbReference type="InterPro" id="IPR036397">
    <property type="entry name" value="RNaseH_sf"/>
</dbReference>
<evidence type="ECO:0000256" key="1">
    <source>
        <dbReference type="SAM" id="MobiDB-lite"/>
    </source>
</evidence>
<dbReference type="EMBL" id="JAUSVP010000003">
    <property type="protein sequence ID" value="MDQ0447068.1"/>
    <property type="molecule type" value="Genomic_DNA"/>
</dbReference>
<dbReference type="InterPro" id="IPR012337">
    <property type="entry name" value="RNaseH-like_sf"/>
</dbReference>
<feature type="compositionally biased region" description="Basic residues" evidence="1">
    <location>
        <begin position="727"/>
        <end position="736"/>
    </location>
</feature>
<gene>
    <name evidence="3" type="ORF">QO012_001559</name>
</gene>
<accession>A0ABU0HXJ0</accession>